<dbReference type="Gene3D" id="3.40.50.300">
    <property type="entry name" value="P-loop containing nucleotide triphosphate hydrolases"/>
    <property type="match status" value="1"/>
</dbReference>
<gene>
    <name evidence="5" type="ORF">CPELLU_LOCUS20445</name>
</gene>
<evidence type="ECO:0000256" key="3">
    <source>
        <dbReference type="ARBA" id="ARBA00022806"/>
    </source>
</evidence>
<dbReference type="GO" id="GO:0005524">
    <property type="term" value="F:ATP binding"/>
    <property type="evidence" value="ECO:0007669"/>
    <property type="project" value="UniProtKB-KW"/>
</dbReference>
<proteinExistence type="predicted"/>
<keyword evidence="6" id="KW-1185">Reference proteome</keyword>
<feature type="non-terminal residue" evidence="5">
    <location>
        <position position="1"/>
    </location>
</feature>
<keyword evidence="4" id="KW-0067">ATP-binding</keyword>
<dbReference type="GO" id="GO:0003723">
    <property type="term" value="F:RNA binding"/>
    <property type="evidence" value="ECO:0007669"/>
    <property type="project" value="TreeGrafter"/>
</dbReference>
<evidence type="ECO:0000313" key="6">
    <source>
        <dbReference type="Proteomes" id="UP000789759"/>
    </source>
</evidence>
<dbReference type="GO" id="GO:0016787">
    <property type="term" value="F:hydrolase activity"/>
    <property type="evidence" value="ECO:0007669"/>
    <property type="project" value="UniProtKB-KW"/>
</dbReference>
<evidence type="ECO:0000256" key="4">
    <source>
        <dbReference type="ARBA" id="ARBA00022840"/>
    </source>
</evidence>
<sequence length="178" mass="20553">GQDEIEAVHESLQHTCRVLGSKIRELIICSIYANLPPDMQAKFFEPTPHVARKSKNKNGIIVSFSSSVQELQQFRAGRVEPGHCFRLYTQHALHAFHNELKENTVPEIQITNLANVVLSLKHNLCYLSQLCQQGFHVLVSHTKKQNMEYIRQVMEINPEWLTEAVPYYYSKSELDNFD</sequence>
<keyword evidence="3" id="KW-0347">Helicase</keyword>
<dbReference type="EMBL" id="CAJVQA010061373">
    <property type="protein sequence ID" value="CAG8828936.1"/>
    <property type="molecule type" value="Genomic_DNA"/>
</dbReference>
<protein>
    <submittedName>
        <fullName evidence="5">14772_t:CDS:1</fullName>
    </submittedName>
</protein>
<comment type="caution">
    <text evidence="5">The sequence shown here is derived from an EMBL/GenBank/DDBJ whole genome shotgun (WGS) entry which is preliminary data.</text>
</comment>
<dbReference type="GO" id="GO:0004386">
    <property type="term" value="F:helicase activity"/>
    <property type="evidence" value="ECO:0007669"/>
    <property type="project" value="UniProtKB-KW"/>
</dbReference>
<organism evidence="5 6">
    <name type="scientific">Cetraspora pellucida</name>
    <dbReference type="NCBI Taxonomy" id="1433469"/>
    <lineage>
        <taxon>Eukaryota</taxon>
        <taxon>Fungi</taxon>
        <taxon>Fungi incertae sedis</taxon>
        <taxon>Mucoromycota</taxon>
        <taxon>Glomeromycotina</taxon>
        <taxon>Glomeromycetes</taxon>
        <taxon>Diversisporales</taxon>
        <taxon>Gigasporaceae</taxon>
        <taxon>Cetraspora</taxon>
    </lineage>
</organism>
<dbReference type="PANTHER" id="PTHR18934:SF99">
    <property type="entry name" value="ATP-DEPENDENT RNA HELICASE DHX37-RELATED"/>
    <property type="match status" value="1"/>
</dbReference>
<feature type="non-terminal residue" evidence="5">
    <location>
        <position position="178"/>
    </location>
</feature>
<dbReference type="OrthoDB" id="10253254at2759"/>
<dbReference type="AlphaFoldDB" id="A0A9N9PKA8"/>
<dbReference type="SUPFAM" id="SSF52540">
    <property type="entry name" value="P-loop containing nucleoside triphosphate hydrolases"/>
    <property type="match status" value="1"/>
</dbReference>
<dbReference type="Proteomes" id="UP000789759">
    <property type="component" value="Unassembled WGS sequence"/>
</dbReference>
<dbReference type="PANTHER" id="PTHR18934">
    <property type="entry name" value="ATP-DEPENDENT RNA HELICASE"/>
    <property type="match status" value="1"/>
</dbReference>
<reference evidence="5" key="1">
    <citation type="submission" date="2021-06" db="EMBL/GenBank/DDBJ databases">
        <authorList>
            <person name="Kallberg Y."/>
            <person name="Tangrot J."/>
            <person name="Rosling A."/>
        </authorList>
    </citation>
    <scope>NUCLEOTIDE SEQUENCE</scope>
    <source>
        <strain evidence="5">FL966</strain>
    </source>
</reference>
<evidence type="ECO:0000256" key="2">
    <source>
        <dbReference type="ARBA" id="ARBA00022801"/>
    </source>
</evidence>
<dbReference type="InterPro" id="IPR027417">
    <property type="entry name" value="P-loop_NTPase"/>
</dbReference>
<accession>A0A9N9PKA8</accession>
<evidence type="ECO:0000313" key="5">
    <source>
        <dbReference type="EMBL" id="CAG8828936.1"/>
    </source>
</evidence>
<name>A0A9N9PKA8_9GLOM</name>
<keyword evidence="1" id="KW-0547">Nucleotide-binding</keyword>
<keyword evidence="2" id="KW-0378">Hydrolase</keyword>
<evidence type="ECO:0000256" key="1">
    <source>
        <dbReference type="ARBA" id="ARBA00022741"/>
    </source>
</evidence>